<feature type="non-terminal residue" evidence="1">
    <location>
        <position position="1"/>
    </location>
</feature>
<reference evidence="1 2" key="1">
    <citation type="submission" date="2020-10" db="EMBL/GenBank/DDBJ databases">
        <title>The Coptis chinensis genome and diversification of protoberbering-type alkaloids.</title>
        <authorList>
            <person name="Wang B."/>
            <person name="Shu S."/>
            <person name="Song C."/>
            <person name="Liu Y."/>
        </authorList>
    </citation>
    <scope>NUCLEOTIDE SEQUENCE [LARGE SCALE GENOMIC DNA]</scope>
    <source>
        <strain evidence="1">HL-2020</strain>
        <tissue evidence="1">Leaf</tissue>
    </source>
</reference>
<dbReference type="AlphaFoldDB" id="A0A835LZK9"/>
<dbReference type="Proteomes" id="UP000631114">
    <property type="component" value="Unassembled WGS sequence"/>
</dbReference>
<gene>
    <name evidence="1" type="ORF">IFM89_008250</name>
</gene>
<dbReference type="GO" id="GO:0009507">
    <property type="term" value="C:chloroplast"/>
    <property type="evidence" value="ECO:0007669"/>
    <property type="project" value="TreeGrafter"/>
</dbReference>
<comment type="caution">
    <text evidence="1">The sequence shown here is derived from an EMBL/GenBank/DDBJ whole genome shotgun (WGS) entry which is preliminary data.</text>
</comment>
<dbReference type="OrthoDB" id="1700726at2759"/>
<proteinExistence type="predicted"/>
<dbReference type="GO" id="GO:0030497">
    <property type="term" value="P:fatty acid elongation"/>
    <property type="evidence" value="ECO:0007669"/>
    <property type="project" value="TreeGrafter"/>
</dbReference>
<dbReference type="GO" id="GO:0008922">
    <property type="term" value="F:long-chain fatty acid [acyl-carrier-protein] ligase activity"/>
    <property type="evidence" value="ECO:0007669"/>
    <property type="project" value="TreeGrafter"/>
</dbReference>
<sequence>MVVKGVICLKGNGFRMKQMHCIGKEIVCVCPGGEGILSEASHLLDIGLLPNSNSATREIGYRQDQRRFGALIVPNKEELLAVAKQLSLVDHDTSELSKENMTNLLYKEVRTWTSECSFQIGLVLVVEEPFMVNFNRGVVCLCLHLVSFSIFGNGYIILADLQIDSGLMTPTMKIKRDRVVAQYSDQIS</sequence>
<dbReference type="EMBL" id="JADFTS010000003">
    <property type="protein sequence ID" value="KAF9613420.1"/>
    <property type="molecule type" value="Genomic_DNA"/>
</dbReference>
<accession>A0A835LZK9</accession>
<protein>
    <submittedName>
        <fullName evidence="1">Uncharacterized protein</fullName>
    </submittedName>
</protein>
<dbReference type="InterPro" id="IPR052987">
    <property type="entry name" value="Chloroplast_AMP-bd_Enzymes"/>
</dbReference>
<evidence type="ECO:0000313" key="2">
    <source>
        <dbReference type="Proteomes" id="UP000631114"/>
    </source>
</evidence>
<name>A0A835LZK9_9MAGN</name>
<evidence type="ECO:0000313" key="1">
    <source>
        <dbReference type="EMBL" id="KAF9613420.1"/>
    </source>
</evidence>
<dbReference type="PANTHER" id="PTHR43813">
    <property type="entry name" value="ACYL-ACTIVATING ENZYME 16, CHLOROPLASTIC-RELATED"/>
    <property type="match status" value="1"/>
</dbReference>
<dbReference type="PANTHER" id="PTHR43813:SF1">
    <property type="entry name" value="ACYL-ACTIVATING ENZYME 16, CHLOROPLASTIC-RELATED"/>
    <property type="match status" value="1"/>
</dbReference>
<organism evidence="1 2">
    <name type="scientific">Coptis chinensis</name>
    <dbReference type="NCBI Taxonomy" id="261450"/>
    <lineage>
        <taxon>Eukaryota</taxon>
        <taxon>Viridiplantae</taxon>
        <taxon>Streptophyta</taxon>
        <taxon>Embryophyta</taxon>
        <taxon>Tracheophyta</taxon>
        <taxon>Spermatophyta</taxon>
        <taxon>Magnoliopsida</taxon>
        <taxon>Ranunculales</taxon>
        <taxon>Ranunculaceae</taxon>
        <taxon>Coptidoideae</taxon>
        <taxon>Coptis</taxon>
    </lineage>
</organism>
<keyword evidence="2" id="KW-1185">Reference proteome</keyword>